<dbReference type="Proteomes" id="UP000603865">
    <property type="component" value="Unassembled WGS sequence"/>
</dbReference>
<evidence type="ECO:0000313" key="2">
    <source>
        <dbReference type="Proteomes" id="UP000603865"/>
    </source>
</evidence>
<reference evidence="1" key="1">
    <citation type="journal article" date="2014" name="Int. J. Syst. Evol. Microbiol.">
        <title>Complete genome sequence of Corynebacterium casei LMG S-19264T (=DSM 44701T), isolated from a smear-ripened cheese.</title>
        <authorList>
            <consortium name="US DOE Joint Genome Institute (JGI-PGF)"/>
            <person name="Walter F."/>
            <person name="Albersmeier A."/>
            <person name="Kalinowski J."/>
            <person name="Ruckert C."/>
        </authorList>
    </citation>
    <scope>NUCLEOTIDE SEQUENCE</scope>
    <source>
        <strain evidence="1">JCM 31311</strain>
    </source>
</reference>
<reference evidence="1" key="2">
    <citation type="submission" date="2020-09" db="EMBL/GenBank/DDBJ databases">
        <authorList>
            <person name="Sun Q."/>
            <person name="Ohkuma M."/>
        </authorList>
    </citation>
    <scope>NUCLEOTIDE SEQUENCE</scope>
    <source>
        <strain evidence="1">JCM 31311</strain>
    </source>
</reference>
<sequence length="98" mass="10719">MLACLLAGLGSVQMTFLIGNSLYRSYTWTTEHHQIDAELRSLNVDLRVLRETQARADDPDALRAQARCLGFVGKGETVVVAENAPSGINDNCDAVRMP</sequence>
<name>A0A918C1B1_9DEIO</name>
<protein>
    <recommendedName>
        <fullName evidence="3">Septum formation initiator</fullName>
    </recommendedName>
</protein>
<dbReference type="Pfam" id="PF04977">
    <property type="entry name" value="DivIC"/>
    <property type="match status" value="1"/>
</dbReference>
<evidence type="ECO:0008006" key="3">
    <source>
        <dbReference type="Google" id="ProtNLM"/>
    </source>
</evidence>
<organism evidence="1 2">
    <name type="scientific">Deinococcus ruber</name>
    <dbReference type="NCBI Taxonomy" id="1848197"/>
    <lineage>
        <taxon>Bacteria</taxon>
        <taxon>Thermotogati</taxon>
        <taxon>Deinococcota</taxon>
        <taxon>Deinococci</taxon>
        <taxon>Deinococcales</taxon>
        <taxon>Deinococcaceae</taxon>
        <taxon>Deinococcus</taxon>
    </lineage>
</organism>
<gene>
    <name evidence="1" type="ORF">GCM10008957_13520</name>
</gene>
<accession>A0A918C1B1</accession>
<keyword evidence="2" id="KW-1185">Reference proteome</keyword>
<proteinExistence type="predicted"/>
<dbReference type="InterPro" id="IPR007060">
    <property type="entry name" value="FtsL/DivIC"/>
</dbReference>
<evidence type="ECO:0000313" key="1">
    <source>
        <dbReference type="EMBL" id="GGR01935.1"/>
    </source>
</evidence>
<dbReference type="EMBL" id="BMQL01000005">
    <property type="protein sequence ID" value="GGR01935.1"/>
    <property type="molecule type" value="Genomic_DNA"/>
</dbReference>
<dbReference type="AlphaFoldDB" id="A0A918C1B1"/>
<comment type="caution">
    <text evidence="1">The sequence shown here is derived from an EMBL/GenBank/DDBJ whole genome shotgun (WGS) entry which is preliminary data.</text>
</comment>